<evidence type="ECO:0000313" key="1">
    <source>
        <dbReference type="EMBL" id="MPY56805.1"/>
    </source>
</evidence>
<protein>
    <submittedName>
        <fullName evidence="1">Uncharacterized protein</fullName>
    </submittedName>
</protein>
<proteinExistence type="predicted"/>
<reference evidence="1 2" key="1">
    <citation type="submission" date="2019-07" db="EMBL/GenBank/DDBJ databases">
        <title>New species of Amycolatopsis and Streptomyces.</title>
        <authorList>
            <person name="Duangmal K."/>
            <person name="Teo W.F.A."/>
            <person name="Lipun K."/>
        </authorList>
    </citation>
    <scope>NUCLEOTIDE SEQUENCE [LARGE SCALE GENOMIC DNA]</scope>
    <source>
        <strain evidence="1 2">NBRC 106415</strain>
    </source>
</reference>
<dbReference type="RefSeq" id="WP_152770255.1">
    <property type="nucleotide sequence ID" value="NZ_VJZC01000024.1"/>
</dbReference>
<keyword evidence="2" id="KW-1185">Reference proteome</keyword>
<gene>
    <name evidence="1" type="ORF">FNH08_06380</name>
</gene>
<accession>A0A5N8XE50</accession>
<name>A0A5N8XE50_9ACTN</name>
<dbReference type="OrthoDB" id="4180700at2"/>
<comment type="caution">
    <text evidence="1">The sequence shown here is derived from an EMBL/GenBank/DDBJ whole genome shotgun (WGS) entry which is preliminary data.</text>
</comment>
<evidence type="ECO:0000313" key="2">
    <source>
        <dbReference type="Proteomes" id="UP000400924"/>
    </source>
</evidence>
<dbReference type="AlphaFoldDB" id="A0A5N8XE50"/>
<dbReference type="Proteomes" id="UP000400924">
    <property type="component" value="Unassembled WGS sequence"/>
</dbReference>
<dbReference type="EMBL" id="VJZC01000024">
    <property type="protein sequence ID" value="MPY56805.1"/>
    <property type="molecule type" value="Genomic_DNA"/>
</dbReference>
<sequence length="165" mass="16498">MAVPAAGDALGQRDVRVTENTCAPVAYVLSGTVVGGLTSMVVREASGEDAAVTVVLAQYEGERAQSAMDDLSTAVAECAGGFTVTVDGDERTVGKVAPEIAPPGADQAMALGAVVESGGVKAPVKVVVFRKGATVGYISAVPTGKAGKDFAVPHAVVDAQLAKLQ</sequence>
<organism evidence="1 2">
    <name type="scientific">Streptomyces spongiae</name>
    <dbReference type="NCBI Taxonomy" id="565072"/>
    <lineage>
        <taxon>Bacteria</taxon>
        <taxon>Bacillati</taxon>
        <taxon>Actinomycetota</taxon>
        <taxon>Actinomycetes</taxon>
        <taxon>Kitasatosporales</taxon>
        <taxon>Streptomycetaceae</taxon>
        <taxon>Streptomyces</taxon>
    </lineage>
</organism>